<dbReference type="AlphaFoldDB" id="A0AAW2TXJ1"/>
<organism evidence="3">
    <name type="scientific">Sesamum radiatum</name>
    <name type="common">Black benniseed</name>
    <dbReference type="NCBI Taxonomy" id="300843"/>
    <lineage>
        <taxon>Eukaryota</taxon>
        <taxon>Viridiplantae</taxon>
        <taxon>Streptophyta</taxon>
        <taxon>Embryophyta</taxon>
        <taxon>Tracheophyta</taxon>
        <taxon>Spermatophyta</taxon>
        <taxon>Magnoliopsida</taxon>
        <taxon>eudicotyledons</taxon>
        <taxon>Gunneridae</taxon>
        <taxon>Pentapetalae</taxon>
        <taxon>asterids</taxon>
        <taxon>lamiids</taxon>
        <taxon>Lamiales</taxon>
        <taxon>Pedaliaceae</taxon>
        <taxon>Sesamum</taxon>
    </lineage>
</organism>
<sequence length="295" mass="33934">MEANLERLKQTLALTEDEEAGMEVVVTERLGNDEQRGYPLVGRLLTPRAFRYDVLRSTLIAVIRPIRGMEVKLLSDHRFLLRFNDSADRDRALRGCLWAFDRNLVILGAIKDEENPLAVQLTWCPFYVHVHGLPLRWMTSEIAESMGNRLGQFIECDNPNSWGATIRVRVALDISRPLKRFLKLRVAAHEVTVSFTYERLPNFCYGCGVLGHILRDCRKTIEDPDVVNSSELQYGHWLRESRSVGMSAPGITQNLTSYNGPWGRSEGKRGAAIFDSRIFRQRLGITCLMWRRNWR</sequence>
<dbReference type="PROSITE" id="PS50158">
    <property type="entry name" value="ZF_CCHC"/>
    <property type="match status" value="1"/>
</dbReference>
<name>A0AAW2TXJ1_SESRA</name>
<comment type="caution">
    <text evidence="3">The sequence shown here is derived from an EMBL/GenBank/DDBJ whole genome shotgun (WGS) entry which is preliminary data.</text>
</comment>
<dbReference type="SUPFAM" id="SSF57756">
    <property type="entry name" value="Retrovirus zinc finger-like domains"/>
    <property type="match status" value="1"/>
</dbReference>
<dbReference type="PANTHER" id="PTHR31286:SF178">
    <property type="entry name" value="DUF4283 DOMAIN-CONTAINING PROTEIN"/>
    <property type="match status" value="1"/>
</dbReference>
<dbReference type="InterPro" id="IPR025836">
    <property type="entry name" value="Zn_knuckle_CX2CX4HX4C"/>
</dbReference>
<gene>
    <name evidence="3" type="ORF">Sradi_1910900</name>
</gene>
<dbReference type="InterPro" id="IPR001878">
    <property type="entry name" value="Znf_CCHC"/>
</dbReference>
<keyword evidence="1" id="KW-0862">Zinc</keyword>
<dbReference type="Pfam" id="PF14111">
    <property type="entry name" value="DUF4283"/>
    <property type="match status" value="1"/>
</dbReference>
<keyword evidence="1" id="KW-0863">Zinc-finger</keyword>
<dbReference type="InterPro" id="IPR036875">
    <property type="entry name" value="Znf_CCHC_sf"/>
</dbReference>
<protein>
    <recommendedName>
        <fullName evidence="2">CCHC-type domain-containing protein</fullName>
    </recommendedName>
</protein>
<dbReference type="Pfam" id="PF14392">
    <property type="entry name" value="zf-CCHC_4"/>
    <property type="match status" value="1"/>
</dbReference>
<evidence type="ECO:0000256" key="1">
    <source>
        <dbReference type="PROSITE-ProRule" id="PRU00047"/>
    </source>
</evidence>
<proteinExistence type="predicted"/>
<dbReference type="InterPro" id="IPR040256">
    <property type="entry name" value="At4g02000-like"/>
</dbReference>
<accession>A0AAW2TXJ1</accession>
<keyword evidence="1" id="KW-0479">Metal-binding</keyword>
<evidence type="ECO:0000259" key="2">
    <source>
        <dbReference type="PROSITE" id="PS50158"/>
    </source>
</evidence>
<reference evidence="3" key="1">
    <citation type="submission" date="2020-06" db="EMBL/GenBank/DDBJ databases">
        <authorList>
            <person name="Li T."/>
            <person name="Hu X."/>
            <person name="Zhang T."/>
            <person name="Song X."/>
            <person name="Zhang H."/>
            <person name="Dai N."/>
            <person name="Sheng W."/>
            <person name="Hou X."/>
            <person name="Wei L."/>
        </authorList>
    </citation>
    <scope>NUCLEOTIDE SEQUENCE</scope>
    <source>
        <strain evidence="3">G02</strain>
        <tissue evidence="3">Leaf</tissue>
    </source>
</reference>
<dbReference type="GO" id="GO:0003676">
    <property type="term" value="F:nucleic acid binding"/>
    <property type="evidence" value="ECO:0007669"/>
    <property type="project" value="InterPro"/>
</dbReference>
<feature type="domain" description="CCHC-type" evidence="2">
    <location>
        <begin position="204"/>
        <end position="219"/>
    </location>
</feature>
<dbReference type="EMBL" id="JACGWJ010000007">
    <property type="protein sequence ID" value="KAL0409765.1"/>
    <property type="molecule type" value="Genomic_DNA"/>
</dbReference>
<reference evidence="3" key="2">
    <citation type="journal article" date="2024" name="Plant">
        <title>Genomic evolution and insights into agronomic trait innovations of Sesamum species.</title>
        <authorList>
            <person name="Miao H."/>
            <person name="Wang L."/>
            <person name="Qu L."/>
            <person name="Liu H."/>
            <person name="Sun Y."/>
            <person name="Le M."/>
            <person name="Wang Q."/>
            <person name="Wei S."/>
            <person name="Zheng Y."/>
            <person name="Lin W."/>
            <person name="Duan Y."/>
            <person name="Cao H."/>
            <person name="Xiong S."/>
            <person name="Wang X."/>
            <person name="Wei L."/>
            <person name="Li C."/>
            <person name="Ma Q."/>
            <person name="Ju M."/>
            <person name="Zhao R."/>
            <person name="Li G."/>
            <person name="Mu C."/>
            <person name="Tian Q."/>
            <person name="Mei H."/>
            <person name="Zhang T."/>
            <person name="Gao T."/>
            <person name="Zhang H."/>
        </authorList>
    </citation>
    <scope>NUCLEOTIDE SEQUENCE</scope>
    <source>
        <strain evidence="3">G02</strain>
    </source>
</reference>
<dbReference type="InterPro" id="IPR025558">
    <property type="entry name" value="DUF4283"/>
</dbReference>
<evidence type="ECO:0000313" key="3">
    <source>
        <dbReference type="EMBL" id="KAL0409765.1"/>
    </source>
</evidence>
<dbReference type="PANTHER" id="PTHR31286">
    <property type="entry name" value="GLYCINE-RICH CELL WALL STRUCTURAL PROTEIN 1.8-LIKE"/>
    <property type="match status" value="1"/>
</dbReference>
<dbReference type="GO" id="GO:0008270">
    <property type="term" value="F:zinc ion binding"/>
    <property type="evidence" value="ECO:0007669"/>
    <property type="project" value="UniProtKB-KW"/>
</dbReference>